<proteinExistence type="predicted"/>
<comment type="caution">
    <text evidence="2">The sequence shown here is derived from an EMBL/GenBank/DDBJ whole genome shotgun (WGS) entry which is preliminary data.</text>
</comment>
<gene>
    <name evidence="2" type="ORF">PCOR1329_LOCUS67083</name>
</gene>
<evidence type="ECO:0000256" key="1">
    <source>
        <dbReference type="SAM" id="MobiDB-lite"/>
    </source>
</evidence>
<protein>
    <submittedName>
        <fullName evidence="2">Uncharacterized protein</fullName>
    </submittedName>
</protein>
<reference evidence="2" key="1">
    <citation type="submission" date="2023-10" db="EMBL/GenBank/DDBJ databases">
        <authorList>
            <person name="Chen Y."/>
            <person name="Shah S."/>
            <person name="Dougan E. K."/>
            <person name="Thang M."/>
            <person name="Chan C."/>
        </authorList>
    </citation>
    <scope>NUCLEOTIDE SEQUENCE [LARGE SCALE GENOMIC DNA]</scope>
</reference>
<evidence type="ECO:0000313" key="2">
    <source>
        <dbReference type="EMBL" id="CAK0885472.1"/>
    </source>
</evidence>
<dbReference type="EMBL" id="CAUYUJ010018674">
    <property type="protein sequence ID" value="CAK0885472.1"/>
    <property type="molecule type" value="Genomic_DNA"/>
</dbReference>
<name>A0ABN9WGC0_9DINO</name>
<dbReference type="Proteomes" id="UP001189429">
    <property type="component" value="Unassembled WGS sequence"/>
</dbReference>
<sequence length="109" mass="10475">MSTGGGIATAVSVSSGRSPAVSTVSLQSSTAPPAESSARIRLLAGPRSTSLRNVSTESVACSVARLASAPEGQSTDTTTGAPPAASPMLRFCAAASPLGAAGGVACGQR</sequence>
<evidence type="ECO:0000313" key="3">
    <source>
        <dbReference type="Proteomes" id="UP001189429"/>
    </source>
</evidence>
<feature type="non-terminal residue" evidence="2">
    <location>
        <position position="109"/>
    </location>
</feature>
<organism evidence="2 3">
    <name type="scientific">Prorocentrum cordatum</name>
    <dbReference type="NCBI Taxonomy" id="2364126"/>
    <lineage>
        <taxon>Eukaryota</taxon>
        <taxon>Sar</taxon>
        <taxon>Alveolata</taxon>
        <taxon>Dinophyceae</taxon>
        <taxon>Prorocentrales</taxon>
        <taxon>Prorocentraceae</taxon>
        <taxon>Prorocentrum</taxon>
    </lineage>
</organism>
<feature type="region of interest" description="Disordered" evidence="1">
    <location>
        <begin position="1"/>
        <end position="38"/>
    </location>
</feature>
<feature type="compositionally biased region" description="Polar residues" evidence="1">
    <location>
        <begin position="11"/>
        <end position="31"/>
    </location>
</feature>
<keyword evidence="3" id="KW-1185">Reference proteome</keyword>
<accession>A0ABN9WGC0</accession>